<dbReference type="Gene3D" id="1.10.510.10">
    <property type="entry name" value="Transferase(Phosphotransferase) domain 1"/>
    <property type="match status" value="1"/>
</dbReference>
<dbReference type="InterPro" id="IPR000719">
    <property type="entry name" value="Prot_kinase_dom"/>
</dbReference>
<protein>
    <recommendedName>
        <fullName evidence="10">Protein kinase domain-containing protein</fullName>
    </recommendedName>
</protein>
<evidence type="ECO:0000256" key="2">
    <source>
        <dbReference type="ARBA" id="ARBA00022527"/>
    </source>
</evidence>
<keyword evidence="8" id="KW-0175">Coiled coil</keyword>
<dbReference type="GO" id="GO:0005524">
    <property type="term" value="F:ATP binding"/>
    <property type="evidence" value="ECO:0007669"/>
    <property type="project" value="UniProtKB-UniRule"/>
</dbReference>
<evidence type="ECO:0000256" key="4">
    <source>
        <dbReference type="ARBA" id="ARBA00022741"/>
    </source>
</evidence>
<dbReference type="OrthoDB" id="10260894at2759"/>
<dbReference type="STRING" id="623744.A0A553MU59"/>
<dbReference type="GO" id="GO:0004674">
    <property type="term" value="F:protein serine/threonine kinase activity"/>
    <property type="evidence" value="ECO:0007669"/>
    <property type="project" value="UniProtKB-KW"/>
</dbReference>
<dbReference type="SUPFAM" id="SSF56112">
    <property type="entry name" value="Protein kinase-like (PK-like)"/>
    <property type="match status" value="1"/>
</dbReference>
<keyword evidence="3" id="KW-0808">Transferase</keyword>
<evidence type="ECO:0000256" key="1">
    <source>
        <dbReference type="ARBA" id="ARBA00006692"/>
    </source>
</evidence>
<dbReference type="InterPro" id="IPR017441">
    <property type="entry name" value="Protein_kinase_ATP_BS"/>
</dbReference>
<feature type="region of interest" description="Disordered" evidence="9">
    <location>
        <begin position="548"/>
        <end position="610"/>
    </location>
</feature>
<keyword evidence="2" id="KW-0723">Serine/threonine-protein kinase</keyword>
<dbReference type="GO" id="GO:0043065">
    <property type="term" value="P:positive regulation of apoptotic process"/>
    <property type="evidence" value="ECO:0007669"/>
    <property type="project" value="TreeGrafter"/>
</dbReference>
<organism evidence="11 12">
    <name type="scientific">Danionella cerebrum</name>
    <dbReference type="NCBI Taxonomy" id="2873325"/>
    <lineage>
        <taxon>Eukaryota</taxon>
        <taxon>Metazoa</taxon>
        <taxon>Chordata</taxon>
        <taxon>Craniata</taxon>
        <taxon>Vertebrata</taxon>
        <taxon>Euteleostomi</taxon>
        <taxon>Actinopterygii</taxon>
        <taxon>Neopterygii</taxon>
        <taxon>Teleostei</taxon>
        <taxon>Ostariophysi</taxon>
        <taxon>Cypriniformes</taxon>
        <taxon>Danionidae</taxon>
        <taxon>Danioninae</taxon>
        <taxon>Danionella</taxon>
    </lineage>
</organism>
<evidence type="ECO:0000259" key="10">
    <source>
        <dbReference type="PROSITE" id="PS50011"/>
    </source>
</evidence>
<dbReference type="EMBL" id="SRMA01027267">
    <property type="protein sequence ID" value="TRY56723.1"/>
    <property type="molecule type" value="Genomic_DNA"/>
</dbReference>
<evidence type="ECO:0000256" key="6">
    <source>
        <dbReference type="ARBA" id="ARBA00022840"/>
    </source>
</evidence>
<reference evidence="11 12" key="1">
    <citation type="journal article" date="2019" name="Sci. Data">
        <title>Hybrid genome assembly and annotation of Danionella translucida.</title>
        <authorList>
            <person name="Kadobianskyi M."/>
            <person name="Schulze L."/>
            <person name="Schuelke M."/>
            <person name="Judkewitz B."/>
        </authorList>
    </citation>
    <scope>NUCLEOTIDE SEQUENCE [LARGE SCALE GENOMIC DNA]</scope>
    <source>
        <strain evidence="11 12">Bolton</strain>
    </source>
</reference>
<evidence type="ECO:0000256" key="8">
    <source>
        <dbReference type="SAM" id="Coils"/>
    </source>
</evidence>
<keyword evidence="5" id="KW-0418">Kinase</keyword>
<evidence type="ECO:0000313" key="11">
    <source>
        <dbReference type="EMBL" id="TRY56723.1"/>
    </source>
</evidence>
<feature type="coiled-coil region" evidence="8">
    <location>
        <begin position="41"/>
        <end position="68"/>
    </location>
</feature>
<dbReference type="Proteomes" id="UP000316079">
    <property type="component" value="Unassembled WGS sequence"/>
</dbReference>
<dbReference type="PANTHER" id="PTHR24342:SF20">
    <property type="entry name" value="MYOSIN LIGHT CHAIN KINASE, SMOOTH MUSCLE"/>
    <property type="match status" value="1"/>
</dbReference>
<dbReference type="GO" id="GO:0005634">
    <property type="term" value="C:nucleus"/>
    <property type="evidence" value="ECO:0007669"/>
    <property type="project" value="TreeGrafter"/>
</dbReference>
<feature type="compositionally biased region" description="Basic and acidic residues" evidence="9">
    <location>
        <begin position="389"/>
        <end position="412"/>
    </location>
</feature>
<dbReference type="Pfam" id="PF00069">
    <property type="entry name" value="Pkinase"/>
    <property type="match status" value="1"/>
</dbReference>
<comment type="similarity">
    <text evidence="1">Belongs to the protein kinase superfamily. CAMK Ser/Thr protein kinase family.</text>
</comment>
<feature type="domain" description="Protein kinase" evidence="10">
    <location>
        <begin position="507"/>
        <end position="771"/>
    </location>
</feature>
<dbReference type="PROSITE" id="PS00107">
    <property type="entry name" value="PROTEIN_KINASE_ATP"/>
    <property type="match status" value="1"/>
</dbReference>
<feature type="compositionally biased region" description="Polar residues" evidence="9">
    <location>
        <begin position="557"/>
        <end position="585"/>
    </location>
</feature>
<sequence>MSKQATLATCIAKMYEGGRLENSGTPSGMPKKQTPTLIGSLSNVEVKLNALEGKVEQIERTQTEMLHKLSSLCQGMETLEKTLTQHKPGVQDSNVIKNGQRESNKLPLLSEVRSLCGETVDLLHNLKQESQQQKMKMECMEGSLSTLEKLLGFLGETFRNSKIVEFILSGVVPWRSRGLLDTVEEEKSKPDVKSIKLRDGFCHQSTQTSQEVKEAISGETELQKPEVCLHTDLIQPSSSSAHLNLPEASESPTSTVESYTAISKCRGSLQVQTFAPEVQLEMEDTDLRLTKSSVATTDDLESYTESTNKVETELPLQIERAVEESDATEVGEPLLKAVVHGQQEEMKVEVGEKHAEVSSLVNEASLKSPEKQKKGDVANKLHKKVHAPHKPELGTKEQAKDAETTEKKTEDAVKLETKVDEIQAIKSVKKTENTNYENVLQPETEKKSVALNPQITMHTDGGKGKAAFLRKAESTLLIIDDSPPLPAPFEHRIVSAKQVPLNSYYAVNPKELLGGGRFGQVHKCAELSSGLTLAAKIIKVRGMKERVKSEVKLSPSEVPSHNRSSPSQGRVKSDTSPKSMQGKSKSSFKSRQGKSESSPKSMKGKSKLRLKSSVEGGELFERIVDEKYQLTELDAIVFTRQICEGVQYLHQQYILHLDLKDRKYRPREKLKVNFGTPEFLAPEVVNYDFVSFPTDMWSVGVITYMLLSGLSPFMGDNDAETMNNILHAKWDFDAEAFENVSEEAKDFISNLLLPAKCSRMSASGCMKHSWLNNLEDKAKRSKVRLKSQMLLQRYLAAHRQWKKHFYAVAAANRLKRFQQSRSISTPL</sequence>
<evidence type="ECO:0000256" key="7">
    <source>
        <dbReference type="PROSITE-ProRule" id="PRU10141"/>
    </source>
</evidence>
<dbReference type="PROSITE" id="PS50011">
    <property type="entry name" value="PROTEIN_KINASE_DOM"/>
    <property type="match status" value="1"/>
</dbReference>
<gene>
    <name evidence="11" type="ORF">DNTS_012987</name>
</gene>
<evidence type="ECO:0000256" key="5">
    <source>
        <dbReference type="ARBA" id="ARBA00022777"/>
    </source>
</evidence>
<proteinExistence type="inferred from homology"/>
<comment type="caution">
    <text evidence="11">The sequence shown here is derived from an EMBL/GenBank/DDBJ whole genome shotgun (WGS) entry which is preliminary data.</text>
</comment>
<accession>A0A553MU59</accession>
<keyword evidence="12" id="KW-1185">Reference proteome</keyword>
<dbReference type="Gene3D" id="3.30.200.20">
    <property type="entry name" value="Phosphorylase Kinase, domain 1"/>
    <property type="match status" value="1"/>
</dbReference>
<dbReference type="InterPro" id="IPR011009">
    <property type="entry name" value="Kinase-like_dom_sf"/>
</dbReference>
<keyword evidence="6 7" id="KW-0067">ATP-binding</keyword>
<name>A0A553MU59_9TELE</name>
<feature type="binding site" evidence="7">
    <location>
        <position position="536"/>
    </location>
    <ligand>
        <name>ATP</name>
        <dbReference type="ChEBI" id="CHEBI:30616"/>
    </ligand>
</feature>
<evidence type="ECO:0000313" key="12">
    <source>
        <dbReference type="Proteomes" id="UP000316079"/>
    </source>
</evidence>
<feature type="region of interest" description="Disordered" evidence="9">
    <location>
        <begin position="382"/>
        <end position="412"/>
    </location>
</feature>
<dbReference type="GO" id="GO:0035556">
    <property type="term" value="P:intracellular signal transduction"/>
    <property type="evidence" value="ECO:0007669"/>
    <property type="project" value="TreeGrafter"/>
</dbReference>
<evidence type="ECO:0000256" key="9">
    <source>
        <dbReference type="SAM" id="MobiDB-lite"/>
    </source>
</evidence>
<keyword evidence="4 7" id="KW-0547">Nucleotide-binding</keyword>
<evidence type="ECO:0000256" key="3">
    <source>
        <dbReference type="ARBA" id="ARBA00022679"/>
    </source>
</evidence>
<dbReference type="SMART" id="SM00220">
    <property type="entry name" value="S_TKc"/>
    <property type="match status" value="1"/>
</dbReference>
<dbReference type="PANTHER" id="PTHR24342">
    <property type="entry name" value="SERINE/THREONINE-PROTEIN KINASE 17"/>
    <property type="match status" value="1"/>
</dbReference>
<dbReference type="AlphaFoldDB" id="A0A553MU59"/>